<organism evidence="2 3">
    <name type="scientific">Bradyrhizobium jicamae</name>
    <dbReference type="NCBI Taxonomy" id="280332"/>
    <lineage>
        <taxon>Bacteria</taxon>
        <taxon>Pseudomonadati</taxon>
        <taxon>Pseudomonadota</taxon>
        <taxon>Alphaproteobacteria</taxon>
        <taxon>Hyphomicrobiales</taxon>
        <taxon>Nitrobacteraceae</taxon>
        <taxon>Bradyrhizobium</taxon>
    </lineage>
</organism>
<keyword evidence="1" id="KW-0472">Membrane</keyword>
<name>A0A0R3KH97_9BRAD</name>
<keyword evidence="1" id="KW-1133">Transmembrane helix</keyword>
<comment type="caution">
    <text evidence="2">The sequence shown here is derived from an EMBL/GenBank/DDBJ whole genome shotgun (WGS) entry which is preliminary data.</text>
</comment>
<gene>
    <name evidence="2" type="ORF">CQ12_38370</name>
</gene>
<protein>
    <submittedName>
        <fullName evidence="2">Uncharacterized protein</fullName>
    </submittedName>
</protein>
<proteinExistence type="predicted"/>
<sequence length="64" mass="7505">MWFLLQGLIVFAVVASNIHWKWTPNTYLASMIGFIAALVVTGMFNELRTWQHKRAERRASQKRI</sequence>
<dbReference type="AlphaFoldDB" id="A0A0R3KH97"/>
<dbReference type="Proteomes" id="UP000050863">
    <property type="component" value="Unassembled WGS sequence"/>
</dbReference>
<dbReference type="OrthoDB" id="9949849at2"/>
<keyword evidence="3" id="KW-1185">Reference proteome</keyword>
<dbReference type="EMBL" id="LLXZ01000213">
    <property type="protein sequence ID" value="KRQ95043.1"/>
    <property type="molecule type" value="Genomic_DNA"/>
</dbReference>
<keyword evidence="1" id="KW-0812">Transmembrane</keyword>
<accession>A0A0R3KH97</accession>
<evidence type="ECO:0000313" key="2">
    <source>
        <dbReference type="EMBL" id="KRQ95043.1"/>
    </source>
</evidence>
<feature type="transmembrane region" description="Helical" evidence="1">
    <location>
        <begin position="25"/>
        <end position="44"/>
    </location>
</feature>
<evidence type="ECO:0000313" key="3">
    <source>
        <dbReference type="Proteomes" id="UP000050863"/>
    </source>
</evidence>
<evidence type="ECO:0000256" key="1">
    <source>
        <dbReference type="SAM" id="Phobius"/>
    </source>
</evidence>
<reference evidence="2 3" key="1">
    <citation type="submission" date="2014-03" db="EMBL/GenBank/DDBJ databases">
        <title>Bradyrhizobium valentinum sp. nov., isolated from effective nodules of Lupinus mariae-josephae, a lupine endemic of basic-lime soils in Eastern Spain.</title>
        <authorList>
            <person name="Duran D."/>
            <person name="Rey L."/>
            <person name="Navarro A."/>
            <person name="Busquets A."/>
            <person name="Imperial J."/>
            <person name="Ruiz-Argueso T."/>
        </authorList>
    </citation>
    <scope>NUCLEOTIDE SEQUENCE [LARGE SCALE GENOMIC DNA]</scope>
    <source>
        <strain evidence="2 3">PAC68</strain>
    </source>
</reference>